<dbReference type="Proteomes" id="UP000694941">
    <property type="component" value="Unplaced"/>
</dbReference>
<keyword evidence="9 12" id="KW-0406">Ion transport</keyword>
<dbReference type="PRINTS" id="PR01262">
    <property type="entry name" value="INNEXIN"/>
</dbReference>
<evidence type="ECO:0000256" key="9">
    <source>
        <dbReference type="ARBA" id="ARBA00023065"/>
    </source>
</evidence>
<keyword evidence="10 12" id="KW-0472">Membrane</keyword>
<proteinExistence type="inferred from homology"/>
<keyword evidence="3 12" id="KW-0813">Transport</keyword>
<comment type="similarity">
    <text evidence="12">Belongs to the pannexin family.</text>
</comment>
<comment type="subcellular location">
    <subcellularLocation>
        <location evidence="1">Cell junction</location>
        <location evidence="1">Gap junction</location>
    </subcellularLocation>
    <subcellularLocation>
        <location evidence="2 12">Cell membrane</location>
        <topology evidence="2 12">Multi-pass membrane protein</topology>
    </subcellularLocation>
</comment>
<feature type="transmembrane region" description="Helical" evidence="12">
    <location>
        <begin position="113"/>
        <end position="130"/>
    </location>
</feature>
<evidence type="ECO:0000313" key="14">
    <source>
        <dbReference type="RefSeq" id="XP_013789800.1"/>
    </source>
</evidence>
<keyword evidence="11 12" id="KW-0407">Ion channel</keyword>
<keyword evidence="4" id="KW-1003">Cell membrane</keyword>
<evidence type="ECO:0000256" key="8">
    <source>
        <dbReference type="ARBA" id="ARBA00022989"/>
    </source>
</evidence>
<evidence type="ECO:0000256" key="5">
    <source>
        <dbReference type="ARBA" id="ARBA00022692"/>
    </source>
</evidence>
<name>A0ABM1BW33_LIMPO</name>
<protein>
    <recommendedName>
        <fullName evidence="12">Innexin</fullName>
    </recommendedName>
</protein>
<evidence type="ECO:0000256" key="2">
    <source>
        <dbReference type="ARBA" id="ARBA00004651"/>
    </source>
</evidence>
<evidence type="ECO:0000256" key="10">
    <source>
        <dbReference type="ARBA" id="ARBA00023136"/>
    </source>
</evidence>
<dbReference type="Pfam" id="PF00876">
    <property type="entry name" value="Innexin"/>
    <property type="match status" value="1"/>
</dbReference>
<keyword evidence="13" id="KW-1185">Reference proteome</keyword>
<dbReference type="PANTHER" id="PTHR11893:SF40">
    <property type="entry name" value="INNEXIN SHAKING-B"/>
    <property type="match status" value="1"/>
</dbReference>
<accession>A0ABM1BW33</accession>
<organism evidence="13 14">
    <name type="scientific">Limulus polyphemus</name>
    <name type="common">Atlantic horseshoe crab</name>
    <dbReference type="NCBI Taxonomy" id="6850"/>
    <lineage>
        <taxon>Eukaryota</taxon>
        <taxon>Metazoa</taxon>
        <taxon>Ecdysozoa</taxon>
        <taxon>Arthropoda</taxon>
        <taxon>Chelicerata</taxon>
        <taxon>Merostomata</taxon>
        <taxon>Xiphosura</taxon>
        <taxon>Limulidae</taxon>
        <taxon>Limulus</taxon>
    </lineage>
</organism>
<comment type="function">
    <text evidence="12">Structural component of the gap junctions.</text>
</comment>
<dbReference type="PROSITE" id="PS51013">
    <property type="entry name" value="PANNEXIN"/>
    <property type="match status" value="1"/>
</dbReference>
<evidence type="ECO:0000256" key="7">
    <source>
        <dbReference type="ARBA" id="ARBA00022949"/>
    </source>
</evidence>
<dbReference type="RefSeq" id="XP_013789800.1">
    <property type="nucleotide sequence ID" value="XM_013934346.2"/>
</dbReference>
<evidence type="ECO:0000256" key="4">
    <source>
        <dbReference type="ARBA" id="ARBA00022475"/>
    </source>
</evidence>
<dbReference type="InterPro" id="IPR000990">
    <property type="entry name" value="Innexin"/>
</dbReference>
<evidence type="ECO:0000256" key="12">
    <source>
        <dbReference type="RuleBase" id="RU010713"/>
    </source>
</evidence>
<keyword evidence="5 12" id="KW-0812">Transmembrane</keyword>
<keyword evidence="6" id="KW-0303">Gap junction</keyword>
<evidence type="ECO:0000256" key="1">
    <source>
        <dbReference type="ARBA" id="ARBA00004610"/>
    </source>
</evidence>
<sequence>MLDVIRSLKSLLKTSRIQIDSDVFRLHYAITVIVLLSFTVVVSMKQFVGEPIDCMKSREVPQSVINTYCWIHTTFSMPSAYDKKVGKEIPYPGVDAGYLPGDSHTEEFKHHKYYQWVCFMLFFQAALFYFPGWLWKLWEGGRIQALMMDLDIGLFAETEKNQKKKLLVDYLTSSSGQHDWYAVRYFFCEVLAFINVIGQMFLMNRFFDGEFLTYGLDVIKFSEMEQAERLDPMIRVFPLVAKCRMFKFGSSGNLESHDALCLLPLNIINEKIYIFLWFWFILLAILTGIVLIFRIVIIACPPVRVYLLNFRFRIVCVEHLQTVIKRGSLGDWFLIYMLGQNIDAVIFKEVIAEMAKRVTTERKDVV</sequence>
<evidence type="ECO:0000256" key="11">
    <source>
        <dbReference type="ARBA" id="ARBA00023303"/>
    </source>
</evidence>
<feature type="transmembrane region" description="Helical" evidence="12">
    <location>
        <begin position="26"/>
        <end position="48"/>
    </location>
</feature>
<feature type="transmembrane region" description="Helical" evidence="12">
    <location>
        <begin position="182"/>
        <end position="202"/>
    </location>
</feature>
<dbReference type="GeneID" id="106473668"/>
<feature type="transmembrane region" description="Helical" evidence="12">
    <location>
        <begin position="272"/>
        <end position="297"/>
    </location>
</feature>
<keyword evidence="7" id="KW-0965">Cell junction</keyword>
<evidence type="ECO:0000313" key="13">
    <source>
        <dbReference type="Proteomes" id="UP000694941"/>
    </source>
</evidence>
<evidence type="ECO:0000256" key="6">
    <source>
        <dbReference type="ARBA" id="ARBA00022868"/>
    </source>
</evidence>
<dbReference type="PANTHER" id="PTHR11893">
    <property type="entry name" value="INNEXIN"/>
    <property type="match status" value="1"/>
</dbReference>
<reference evidence="14" key="1">
    <citation type="submission" date="2025-08" db="UniProtKB">
        <authorList>
            <consortium name="RefSeq"/>
        </authorList>
    </citation>
    <scope>IDENTIFICATION</scope>
    <source>
        <tissue evidence="14">Muscle</tissue>
    </source>
</reference>
<gene>
    <name evidence="14" type="primary">LOC106473668</name>
    <name evidence="12" type="synonym">inx</name>
</gene>
<keyword evidence="8 12" id="KW-1133">Transmembrane helix</keyword>
<evidence type="ECO:0000256" key="3">
    <source>
        <dbReference type="ARBA" id="ARBA00022448"/>
    </source>
</evidence>